<name>A0A9D2LWE8_9FIRM</name>
<organism evidence="1 2">
    <name type="scientific">Candidatus Acutalibacter ornithocaccae</name>
    <dbReference type="NCBI Taxonomy" id="2838416"/>
    <lineage>
        <taxon>Bacteria</taxon>
        <taxon>Bacillati</taxon>
        <taxon>Bacillota</taxon>
        <taxon>Clostridia</taxon>
        <taxon>Eubacteriales</taxon>
        <taxon>Acutalibacteraceae</taxon>
        <taxon>Acutalibacter</taxon>
    </lineage>
</organism>
<evidence type="ECO:0000313" key="1">
    <source>
        <dbReference type="EMBL" id="HJB36535.1"/>
    </source>
</evidence>
<dbReference type="EMBL" id="DWXZ01000008">
    <property type="protein sequence ID" value="HJB36535.1"/>
    <property type="molecule type" value="Genomic_DNA"/>
</dbReference>
<gene>
    <name evidence="1" type="ORF">H9942_00520</name>
</gene>
<accession>A0A9D2LWE8</accession>
<protein>
    <recommendedName>
        <fullName evidence="3">Terminase small subunit</fullName>
    </recommendedName>
</protein>
<reference evidence="1" key="1">
    <citation type="journal article" date="2021" name="PeerJ">
        <title>Extensive microbial diversity within the chicken gut microbiome revealed by metagenomics and culture.</title>
        <authorList>
            <person name="Gilroy R."/>
            <person name="Ravi A."/>
            <person name="Getino M."/>
            <person name="Pursley I."/>
            <person name="Horton D.L."/>
            <person name="Alikhan N.F."/>
            <person name="Baker D."/>
            <person name="Gharbi K."/>
            <person name="Hall N."/>
            <person name="Watson M."/>
            <person name="Adriaenssens E.M."/>
            <person name="Foster-Nyarko E."/>
            <person name="Jarju S."/>
            <person name="Secka A."/>
            <person name="Antonio M."/>
            <person name="Oren A."/>
            <person name="Chaudhuri R.R."/>
            <person name="La Ragione R."/>
            <person name="Hildebrand F."/>
            <person name="Pallen M.J."/>
        </authorList>
    </citation>
    <scope>NUCLEOTIDE SEQUENCE</scope>
    <source>
        <strain evidence="1">ChiBcolR8-3208</strain>
    </source>
</reference>
<comment type="caution">
    <text evidence="1">The sequence shown here is derived from an EMBL/GenBank/DDBJ whole genome shotgun (WGS) entry which is preliminary data.</text>
</comment>
<evidence type="ECO:0000313" key="2">
    <source>
        <dbReference type="Proteomes" id="UP000824214"/>
    </source>
</evidence>
<sequence length="165" mass="19143">MTKWTDKPWERQKGESEKAFGAFAAYRDMGPERTISAVVKKLGKSRTLIDRWKERWDWQERVRAYDNELEKEARAKAVQGRKDMTERHIKIAMQVQKKALEALASLSVEDMSPKDIKEYIKMATDLERLNRMFEEQSSNGDSDAPTQLADTIVAAYQKRKEEGNA</sequence>
<evidence type="ECO:0008006" key="3">
    <source>
        <dbReference type="Google" id="ProtNLM"/>
    </source>
</evidence>
<proteinExistence type="predicted"/>
<dbReference type="Proteomes" id="UP000824214">
    <property type="component" value="Unassembled WGS sequence"/>
</dbReference>
<reference evidence="1" key="2">
    <citation type="submission" date="2021-04" db="EMBL/GenBank/DDBJ databases">
        <authorList>
            <person name="Gilroy R."/>
        </authorList>
    </citation>
    <scope>NUCLEOTIDE SEQUENCE</scope>
    <source>
        <strain evidence="1">ChiBcolR8-3208</strain>
    </source>
</reference>
<dbReference type="AlphaFoldDB" id="A0A9D2LWE8"/>